<name>A0ABY4NSE5_9PSEU</name>
<gene>
    <name evidence="1" type="ORF">L1857_09225</name>
</gene>
<proteinExistence type="predicted"/>
<evidence type="ECO:0000313" key="1">
    <source>
        <dbReference type="EMBL" id="UQS22985.1"/>
    </source>
</evidence>
<reference evidence="1" key="1">
    <citation type="submission" date="2022-01" db="EMBL/GenBank/DDBJ databases">
        <title>PSI-footprinting approach for the identification of protein synthesis inhibitor producers.</title>
        <authorList>
            <person name="Handel F."/>
            <person name="Kulik A."/>
            <person name="Wex K.W."/>
            <person name="Berscheid A."/>
            <person name="Saur J.S."/>
            <person name="Winkler A."/>
            <person name="Wibberg D."/>
            <person name="Kalinowski J."/>
            <person name="Broetz-Oesterhelt H."/>
            <person name="Mast Y."/>
        </authorList>
    </citation>
    <scope>NUCLEOTIDE SEQUENCE</scope>
    <source>
        <strain evidence="1">KNN 49.3e</strain>
    </source>
</reference>
<dbReference type="RefSeq" id="WP_162831150.1">
    <property type="nucleotide sequence ID" value="NZ_CP091196.1"/>
</dbReference>
<accession>A0ABY4NSE5</accession>
<protein>
    <submittedName>
        <fullName evidence="1">Uncharacterized protein</fullName>
    </submittedName>
</protein>
<evidence type="ECO:0000313" key="2">
    <source>
        <dbReference type="Proteomes" id="UP000830158"/>
    </source>
</evidence>
<dbReference type="Proteomes" id="UP000830158">
    <property type="component" value="Chromosome"/>
</dbReference>
<keyword evidence="2" id="KW-1185">Reference proteome</keyword>
<sequence>MPDEDPPEPPLIRGVTTSTHYVGIVVMNAPVDRAEPACQDLMMRIRSMQCKGRNASIAIYVDASIASTRHRELGVEVPKEMGLLPWEVVEFEHPLHLQQLVSTDLIVQCAERWRDNDAELS</sequence>
<organism evidence="1 2">
    <name type="scientific">Amycolatopsis thermalba</name>
    <dbReference type="NCBI Taxonomy" id="944492"/>
    <lineage>
        <taxon>Bacteria</taxon>
        <taxon>Bacillati</taxon>
        <taxon>Actinomycetota</taxon>
        <taxon>Actinomycetes</taxon>
        <taxon>Pseudonocardiales</taxon>
        <taxon>Pseudonocardiaceae</taxon>
        <taxon>Amycolatopsis</taxon>
    </lineage>
</organism>
<dbReference type="EMBL" id="CP091196">
    <property type="protein sequence ID" value="UQS22985.1"/>
    <property type="molecule type" value="Genomic_DNA"/>
</dbReference>